<evidence type="ECO:0000256" key="3">
    <source>
        <dbReference type="ARBA" id="ARBA00022448"/>
    </source>
</evidence>
<feature type="region of interest" description="Disordered" evidence="11">
    <location>
        <begin position="282"/>
        <end position="374"/>
    </location>
</feature>
<evidence type="ECO:0000259" key="14">
    <source>
        <dbReference type="Pfam" id="PF03958"/>
    </source>
</evidence>
<feature type="chain" id="PRO_5046928887" evidence="12">
    <location>
        <begin position="24"/>
        <end position="801"/>
    </location>
</feature>
<evidence type="ECO:0000256" key="4">
    <source>
        <dbReference type="ARBA" id="ARBA00022452"/>
    </source>
</evidence>
<dbReference type="Pfam" id="PF21305">
    <property type="entry name" value="type_II_gspD_N0"/>
    <property type="match status" value="1"/>
</dbReference>
<evidence type="ECO:0000256" key="7">
    <source>
        <dbReference type="ARBA" id="ARBA00022927"/>
    </source>
</evidence>
<dbReference type="NCBIfam" id="TIGR02517">
    <property type="entry name" value="type_II_gspD"/>
    <property type="match status" value="1"/>
</dbReference>
<evidence type="ECO:0000256" key="2">
    <source>
        <dbReference type="ARBA" id="ARBA00006980"/>
    </source>
</evidence>
<evidence type="ECO:0000256" key="8">
    <source>
        <dbReference type="ARBA" id="ARBA00023136"/>
    </source>
</evidence>
<comment type="caution">
    <text evidence="16">The sequence shown here is derived from an EMBL/GenBank/DDBJ whole genome shotgun (WGS) entry which is preliminary data.</text>
</comment>
<dbReference type="InterPro" id="IPR001775">
    <property type="entry name" value="GspD/PilQ"/>
</dbReference>
<feature type="region of interest" description="Disordered" evidence="11">
    <location>
        <begin position="754"/>
        <end position="801"/>
    </location>
</feature>
<evidence type="ECO:0000256" key="5">
    <source>
        <dbReference type="ARBA" id="ARBA00022692"/>
    </source>
</evidence>
<keyword evidence="8" id="KW-0472">Membrane</keyword>
<evidence type="ECO:0000313" key="16">
    <source>
        <dbReference type="EMBL" id="CAE6821813.1"/>
    </source>
</evidence>
<name>A0ABM8SN93_9BURK</name>
<accession>A0ABM8SN93</accession>
<keyword evidence="3 10" id="KW-0813">Transport</keyword>
<dbReference type="InterPro" id="IPR004846">
    <property type="entry name" value="T2SS/T3SS_dom"/>
</dbReference>
<keyword evidence="5" id="KW-0812">Transmembrane</keyword>
<evidence type="ECO:0000256" key="10">
    <source>
        <dbReference type="RuleBase" id="RU004004"/>
    </source>
</evidence>
<feature type="domain" description="NolW-like" evidence="14">
    <location>
        <begin position="124"/>
        <end position="185"/>
    </location>
</feature>
<evidence type="ECO:0000313" key="17">
    <source>
        <dbReference type="Proteomes" id="UP000672526"/>
    </source>
</evidence>
<feature type="domain" description="NolW-like" evidence="14">
    <location>
        <begin position="264"/>
        <end position="406"/>
    </location>
</feature>
<dbReference type="InterPro" id="IPR049371">
    <property type="entry name" value="GspD-like_N0"/>
</dbReference>
<dbReference type="EMBL" id="CAJNBK010000029">
    <property type="protein sequence ID" value="CAE6821813.1"/>
    <property type="molecule type" value="Genomic_DNA"/>
</dbReference>
<dbReference type="PANTHER" id="PTHR30332">
    <property type="entry name" value="PROBABLE GENERAL SECRETION PATHWAY PROTEIN D"/>
    <property type="match status" value="1"/>
</dbReference>
<evidence type="ECO:0000259" key="15">
    <source>
        <dbReference type="Pfam" id="PF21305"/>
    </source>
</evidence>
<sequence>MALRRVATALLVAGLITAQTAQAQVTLNFVNADIDQVAKAIGAATGKTIIVDPRVKGQLNLVSENAVPEDQALKTLQSALRMQGFALVQDHGVLKVVPEADAKLQGVPTYVGNTPVARGDQIVTQVFALKNESANNLLPVLRPLISPNNTVAAYPANNTIVVTDYADNVRRIAQIIAGVDTAAGQSVSVVQLKNANAIDIAAQLTKMLDPGAIGSTDATLKVSVTADPRTNALLIRASNGGRLAAAKQLAKELDTPTTMPGNMHVVPLRNADATKLAKTLRGMLGKGGDTGSSGGSSEANSFNQSGGGGLGSNSTGQSGTPPLPSGGLNSSSTASPMGGSGGGYGSSGGSGSGGLLGGDKDKGDDNQPGGMIQADSATNSLIITASDPVYRNLRSVIDQLDARRAQVYIEALIVELNSTTNANLGIQWQIANNSVFAGTNLSTGSSNSIVNLTAAAAANTATGGLASALGGGALQQGLNVGWIHNIFGVQGLGALLQALSQTADANVLSTPNLITLDNEEAKIVVGTNVPIQTGSYSNLTSSTASQAFNTYDRVDVGLTLHIKPQITDGGILKLQLYTEDSAIVNGTTNATTNPAGPEFTKRSIQSTVLADNGEIIVLGGLMQDNYQVSNSKVPLLGDIPWIGQLFRSEQKTRNKTNLMVFLRPVIISDRDTAQAVTSNRYDYIQGVQGAYKSDNNLIKDKDDPVVPPMPLGPAEGGSPAMNLFNLDQMRRQQMAPPPVSGTAPVMNGGAVQTNPVTSGGAAQTNPVTSGAAVQTNPVMNGGPVQTNPMPAPSKASPGVQP</sequence>
<evidence type="ECO:0000259" key="13">
    <source>
        <dbReference type="Pfam" id="PF00263"/>
    </source>
</evidence>
<dbReference type="Pfam" id="PF00263">
    <property type="entry name" value="Secretin"/>
    <property type="match status" value="1"/>
</dbReference>
<evidence type="ECO:0000256" key="6">
    <source>
        <dbReference type="ARBA" id="ARBA00022729"/>
    </source>
</evidence>
<feature type="compositionally biased region" description="Polar residues" evidence="11">
    <location>
        <begin position="754"/>
        <end position="788"/>
    </location>
</feature>
<dbReference type="Gene3D" id="3.30.1370.120">
    <property type="match status" value="3"/>
</dbReference>
<feature type="compositionally biased region" description="Gly residues" evidence="11">
    <location>
        <begin position="284"/>
        <end position="294"/>
    </location>
</feature>
<dbReference type="Pfam" id="PF03958">
    <property type="entry name" value="Secretin_N"/>
    <property type="match status" value="3"/>
</dbReference>
<keyword evidence="7" id="KW-0653">Protein transport</keyword>
<dbReference type="InterPro" id="IPR038591">
    <property type="entry name" value="NolW-like_sf"/>
</dbReference>
<dbReference type="InterPro" id="IPR013356">
    <property type="entry name" value="T2SS_GspD"/>
</dbReference>
<feature type="domain" description="NolW-like" evidence="14">
    <location>
        <begin position="187"/>
        <end position="257"/>
    </location>
</feature>
<keyword evidence="6 12" id="KW-0732">Signal</keyword>
<dbReference type="InterPro" id="IPR005644">
    <property type="entry name" value="NolW-like"/>
</dbReference>
<proteinExistence type="inferred from homology"/>
<feature type="compositionally biased region" description="Gly residues" evidence="11">
    <location>
        <begin position="338"/>
        <end position="357"/>
    </location>
</feature>
<feature type="domain" description="Type II/III secretion system secretin-like" evidence="13">
    <location>
        <begin position="498"/>
        <end position="667"/>
    </location>
</feature>
<dbReference type="PANTHER" id="PTHR30332:SF24">
    <property type="entry name" value="SECRETIN GSPD-RELATED"/>
    <property type="match status" value="1"/>
</dbReference>
<evidence type="ECO:0000256" key="12">
    <source>
        <dbReference type="SAM" id="SignalP"/>
    </source>
</evidence>
<dbReference type="Proteomes" id="UP000672526">
    <property type="component" value="Unassembled WGS sequence"/>
</dbReference>
<evidence type="ECO:0000256" key="9">
    <source>
        <dbReference type="ARBA" id="ARBA00023237"/>
    </source>
</evidence>
<dbReference type="RefSeq" id="WP_211616124.1">
    <property type="nucleotide sequence ID" value="NZ_CAJNBK010000029.1"/>
</dbReference>
<comment type="similarity">
    <text evidence="2">Belongs to the bacterial secretin family. GSP D subfamily.</text>
</comment>
<feature type="domain" description="GspD-like N0" evidence="15">
    <location>
        <begin position="27"/>
        <end position="96"/>
    </location>
</feature>
<feature type="signal peptide" evidence="12">
    <location>
        <begin position="1"/>
        <end position="23"/>
    </location>
</feature>
<dbReference type="PRINTS" id="PR00811">
    <property type="entry name" value="BCTERIALGSPD"/>
</dbReference>
<evidence type="ECO:0000256" key="11">
    <source>
        <dbReference type="SAM" id="MobiDB-lite"/>
    </source>
</evidence>
<comment type="subcellular location">
    <subcellularLocation>
        <location evidence="1 10">Cell outer membrane</location>
    </subcellularLocation>
</comment>
<protein>
    <submittedName>
        <fullName evidence="16">Secretin OutD</fullName>
    </submittedName>
</protein>
<reference evidence="16 17" key="1">
    <citation type="submission" date="2021-02" db="EMBL/GenBank/DDBJ databases">
        <authorList>
            <person name="Vanwijnsberghe S."/>
        </authorList>
    </citation>
    <scope>NUCLEOTIDE SEQUENCE [LARGE SCALE GENOMIC DNA]</scope>
    <source>
        <strain evidence="16 17">LMG 31837</strain>
    </source>
</reference>
<dbReference type="InterPro" id="IPR050810">
    <property type="entry name" value="Bact_Secretion_Sys_Channel"/>
</dbReference>
<feature type="compositionally biased region" description="Low complexity" evidence="11">
    <location>
        <begin position="312"/>
        <end position="337"/>
    </location>
</feature>
<organism evidence="16 17">
    <name type="scientific">Paraburkholderia haematera</name>
    <dbReference type="NCBI Taxonomy" id="2793077"/>
    <lineage>
        <taxon>Bacteria</taxon>
        <taxon>Pseudomonadati</taxon>
        <taxon>Pseudomonadota</taxon>
        <taxon>Betaproteobacteria</taxon>
        <taxon>Burkholderiales</taxon>
        <taxon>Burkholderiaceae</taxon>
        <taxon>Paraburkholderia</taxon>
    </lineage>
</organism>
<keyword evidence="4" id="KW-1134">Transmembrane beta strand</keyword>
<gene>
    <name evidence="16" type="primary">outD</name>
    <name evidence="16" type="ORF">R69888_06143</name>
</gene>
<keyword evidence="9" id="KW-0998">Cell outer membrane</keyword>
<evidence type="ECO:0000256" key="1">
    <source>
        <dbReference type="ARBA" id="ARBA00004442"/>
    </source>
</evidence>
<keyword evidence="17" id="KW-1185">Reference proteome</keyword>